<feature type="transmembrane region" description="Helical" evidence="10">
    <location>
        <begin position="319"/>
        <end position="342"/>
    </location>
</feature>
<dbReference type="EMBL" id="OOIP01000011">
    <property type="protein sequence ID" value="SPO38767.1"/>
    <property type="molecule type" value="Genomic_DNA"/>
</dbReference>
<dbReference type="PANTHER" id="PTHR48022:SF7">
    <property type="entry name" value="MAJOR FACILITATOR SUPERFAMILY (MFS) PROFILE DOMAIN-CONTAINING PROTEIN-RELATED"/>
    <property type="match status" value="1"/>
</dbReference>
<dbReference type="GO" id="GO:0016020">
    <property type="term" value="C:membrane"/>
    <property type="evidence" value="ECO:0007669"/>
    <property type="project" value="UniProtKB-SubCell"/>
</dbReference>
<comment type="similarity">
    <text evidence="2 8">Belongs to the major facilitator superfamily. Sugar transporter (TC 2.A.1.1) family.</text>
</comment>
<dbReference type="InterPro" id="IPR020846">
    <property type="entry name" value="MFS_dom"/>
</dbReference>
<dbReference type="NCBIfam" id="TIGR00879">
    <property type="entry name" value="SP"/>
    <property type="match status" value="1"/>
</dbReference>
<dbReference type="AlphaFoldDB" id="A0A5C3F515"/>
<evidence type="ECO:0000256" key="1">
    <source>
        <dbReference type="ARBA" id="ARBA00004141"/>
    </source>
</evidence>
<dbReference type="FunFam" id="1.20.1250.20:FF:000026">
    <property type="entry name" value="MFS quinate transporter QutD"/>
    <property type="match status" value="1"/>
</dbReference>
<feature type="transmembrane region" description="Helical" evidence="10">
    <location>
        <begin position="393"/>
        <end position="417"/>
    </location>
</feature>
<dbReference type="CDD" id="cd17356">
    <property type="entry name" value="MFS_HXT"/>
    <property type="match status" value="1"/>
</dbReference>
<evidence type="ECO:0000256" key="5">
    <source>
        <dbReference type="ARBA" id="ARBA00022989"/>
    </source>
</evidence>
<evidence type="ECO:0000256" key="8">
    <source>
        <dbReference type="RuleBase" id="RU003346"/>
    </source>
</evidence>
<dbReference type="InterPro" id="IPR005829">
    <property type="entry name" value="Sugar_transporter_CS"/>
</dbReference>
<dbReference type="PRINTS" id="PR00171">
    <property type="entry name" value="SUGRTRNSPORT"/>
</dbReference>
<feature type="transmembrane region" description="Helical" evidence="10">
    <location>
        <begin position="200"/>
        <end position="217"/>
    </location>
</feature>
<evidence type="ECO:0000256" key="9">
    <source>
        <dbReference type="SAM" id="MobiDB-lite"/>
    </source>
</evidence>
<dbReference type="SUPFAM" id="SSF103473">
    <property type="entry name" value="MFS general substrate transporter"/>
    <property type="match status" value="1"/>
</dbReference>
<protein>
    <submittedName>
        <fullName evidence="12">Probable High-affinity glucose transporter</fullName>
    </submittedName>
</protein>
<evidence type="ECO:0000256" key="6">
    <source>
        <dbReference type="ARBA" id="ARBA00023136"/>
    </source>
</evidence>
<evidence type="ECO:0000256" key="3">
    <source>
        <dbReference type="ARBA" id="ARBA00022448"/>
    </source>
</evidence>
<dbReference type="Gene3D" id="1.20.1250.20">
    <property type="entry name" value="MFS general substrate transporter like domains"/>
    <property type="match status" value="1"/>
</dbReference>
<evidence type="ECO:0000256" key="4">
    <source>
        <dbReference type="ARBA" id="ARBA00022692"/>
    </source>
</evidence>
<evidence type="ECO:0000256" key="2">
    <source>
        <dbReference type="ARBA" id="ARBA00010992"/>
    </source>
</evidence>
<dbReference type="InterPro" id="IPR003663">
    <property type="entry name" value="Sugar/inositol_transpt"/>
</dbReference>
<reference evidence="12 13" key="1">
    <citation type="submission" date="2018-03" db="EMBL/GenBank/DDBJ databases">
        <authorList>
            <person name="Guldener U."/>
        </authorList>
    </citation>
    <scope>NUCLEOTIDE SEQUENCE [LARGE SCALE GENOMIC DNA]</scope>
    <source>
        <strain evidence="12 13">DAOM196992</strain>
    </source>
</reference>
<feature type="transmembrane region" description="Helical" evidence="10">
    <location>
        <begin position="351"/>
        <end position="373"/>
    </location>
</feature>
<proteinExistence type="inferred from homology"/>
<keyword evidence="6 10" id="KW-0472">Membrane</keyword>
<evidence type="ECO:0000313" key="13">
    <source>
        <dbReference type="Proteomes" id="UP000323386"/>
    </source>
</evidence>
<dbReference type="InterPro" id="IPR050360">
    <property type="entry name" value="MFS_Sugar_Transporters"/>
</dbReference>
<dbReference type="PROSITE" id="PS50850">
    <property type="entry name" value="MFS"/>
    <property type="match status" value="1"/>
</dbReference>
<feature type="transmembrane region" description="Helical" evidence="10">
    <location>
        <begin position="429"/>
        <end position="448"/>
    </location>
</feature>
<keyword evidence="5 10" id="KW-1133">Transmembrane helix</keyword>
<sequence>MKTITNPYVLTALACTGGMLFGFDVSSMSAILSTPNYLVYFGPNDKITECPDRPGALCSPGPSADVQGGITASMAGGSFLGAIVSGLLTDRLGRKKAIFLSCILWIIGSIISCASVNVGMLVVGRILCGACVGIASAQVPVYISELSVASIRGRLVGCQQWSITIGIMVFYYVSYGCSFLGNRIGGDQDGRGTASFRLPWGLQMIPAIVLMGFIPFMPESPRWLAFQNRHEECLEVLGQVHGHGDINNPLVQAEFQAIQQAVEEESKSGSGYLDLFRNGMAWRTHIAMFTQIWSQLTGMNVCMYYIGYIFAMAGQTGNIALVSSSIQYVINVLMTIPALLYLDRWGRRPTLLVGSTLMMVWLFTIAGLMASYGHFVESDTPVRWKVEGAPAKAIIACTFLFVASYAPTWGPVSWTYPPELFPTRLRGKAGSVSTSCNWIFNFALSYFVPPSFRNIQWKSYLIFGVFCFAMTVHVFFAFPETAKKSLEEVDEIFNSGVPAWRTRAIAQNNKTEQLARDIEVGKASGPIFTKDSASASSPDSESKDEAKA</sequence>
<dbReference type="GO" id="GO:0005351">
    <property type="term" value="F:carbohydrate:proton symporter activity"/>
    <property type="evidence" value="ECO:0007669"/>
    <property type="project" value="TreeGrafter"/>
</dbReference>
<evidence type="ECO:0000313" key="12">
    <source>
        <dbReference type="EMBL" id="SPO38767.1"/>
    </source>
</evidence>
<evidence type="ECO:0000256" key="7">
    <source>
        <dbReference type="ARBA" id="ARBA00049119"/>
    </source>
</evidence>
<comment type="catalytic activity">
    <reaction evidence="7">
        <text>myo-inositol(out) + H(+)(out) = myo-inositol(in) + H(+)(in)</text>
        <dbReference type="Rhea" id="RHEA:60364"/>
        <dbReference type="ChEBI" id="CHEBI:15378"/>
        <dbReference type="ChEBI" id="CHEBI:17268"/>
    </reaction>
</comment>
<name>A0A5C3F515_9BASI</name>
<feature type="domain" description="Major facilitator superfamily (MFS) profile" evidence="11">
    <location>
        <begin position="10"/>
        <end position="482"/>
    </location>
</feature>
<dbReference type="Pfam" id="PF00083">
    <property type="entry name" value="Sugar_tr"/>
    <property type="match status" value="1"/>
</dbReference>
<keyword evidence="3 8" id="KW-0813">Transport</keyword>
<feature type="transmembrane region" description="Helical" evidence="10">
    <location>
        <begin position="292"/>
        <end position="313"/>
    </location>
</feature>
<gene>
    <name evidence="12" type="ORF">PSFLO_04246</name>
</gene>
<dbReference type="InterPro" id="IPR005828">
    <property type="entry name" value="MFS_sugar_transport-like"/>
</dbReference>
<feature type="transmembrane region" description="Helical" evidence="10">
    <location>
        <begin position="460"/>
        <end position="478"/>
    </location>
</feature>
<feature type="transmembrane region" description="Helical" evidence="10">
    <location>
        <begin position="69"/>
        <end position="88"/>
    </location>
</feature>
<dbReference type="InterPro" id="IPR036259">
    <property type="entry name" value="MFS_trans_sf"/>
</dbReference>
<dbReference type="Proteomes" id="UP000323386">
    <property type="component" value="Unassembled WGS sequence"/>
</dbReference>
<keyword evidence="13" id="KW-1185">Reference proteome</keyword>
<dbReference type="PROSITE" id="PS00216">
    <property type="entry name" value="SUGAR_TRANSPORT_1"/>
    <property type="match status" value="1"/>
</dbReference>
<feature type="compositionally biased region" description="Low complexity" evidence="9">
    <location>
        <begin position="530"/>
        <end position="539"/>
    </location>
</feature>
<dbReference type="PROSITE" id="PS51257">
    <property type="entry name" value="PROKAR_LIPOPROTEIN"/>
    <property type="match status" value="1"/>
</dbReference>
<dbReference type="PROSITE" id="PS00217">
    <property type="entry name" value="SUGAR_TRANSPORT_2"/>
    <property type="match status" value="1"/>
</dbReference>
<dbReference type="PANTHER" id="PTHR48022">
    <property type="entry name" value="PLASTIDIC GLUCOSE TRANSPORTER 4"/>
    <property type="match status" value="1"/>
</dbReference>
<feature type="transmembrane region" description="Helical" evidence="10">
    <location>
        <begin position="155"/>
        <end position="173"/>
    </location>
</feature>
<accession>A0A5C3F515</accession>
<comment type="subcellular location">
    <subcellularLocation>
        <location evidence="1">Membrane</location>
        <topology evidence="1">Multi-pass membrane protein</topology>
    </subcellularLocation>
</comment>
<evidence type="ECO:0000259" key="11">
    <source>
        <dbReference type="PROSITE" id="PS50850"/>
    </source>
</evidence>
<keyword evidence="12" id="KW-0762">Sugar transport</keyword>
<evidence type="ECO:0000256" key="10">
    <source>
        <dbReference type="SAM" id="Phobius"/>
    </source>
</evidence>
<dbReference type="OrthoDB" id="8120565at2759"/>
<feature type="transmembrane region" description="Helical" evidence="10">
    <location>
        <begin position="97"/>
        <end position="117"/>
    </location>
</feature>
<organism evidence="12 13">
    <name type="scientific">Pseudozyma flocculosa</name>
    <dbReference type="NCBI Taxonomy" id="84751"/>
    <lineage>
        <taxon>Eukaryota</taxon>
        <taxon>Fungi</taxon>
        <taxon>Dikarya</taxon>
        <taxon>Basidiomycota</taxon>
        <taxon>Ustilaginomycotina</taxon>
        <taxon>Ustilaginomycetes</taxon>
        <taxon>Ustilaginales</taxon>
        <taxon>Ustilaginaceae</taxon>
        <taxon>Pseudozyma</taxon>
    </lineage>
</organism>
<feature type="region of interest" description="Disordered" evidence="9">
    <location>
        <begin position="525"/>
        <end position="548"/>
    </location>
</feature>
<keyword evidence="4 10" id="KW-0812">Transmembrane</keyword>